<organism evidence="2 3">
    <name type="scientific">Candidatus Marsarchaeota G2 archaeon ECH_B_2</name>
    <dbReference type="NCBI Taxonomy" id="1978160"/>
    <lineage>
        <taxon>Archaea</taxon>
        <taxon>Candidatus Marsarchaeota</taxon>
        <taxon>Candidatus Marsarchaeota group 2</taxon>
    </lineage>
</organism>
<dbReference type="PANTHER" id="PTHR33295:SF18">
    <property type="entry name" value="AAA+ ATPASE DOMAIN-CONTAINING PROTEIN"/>
    <property type="match status" value="1"/>
</dbReference>
<dbReference type="Proteomes" id="UP000241284">
    <property type="component" value="Unassembled WGS sequence"/>
</dbReference>
<proteinExistence type="predicted"/>
<sequence>MNFQNPWWVDKMSIYGDDQVKRALSVSPKFVISPPQESLLLLGPRQVGKTTFLKTCILSFLERGVEPTKILFFSCETLRDGKQLISLLHDYRAFINSQEAYVLLDEVTFVKEWNTSLLHLFNAGYLRNTLVFVSGSTSVSLRKETLPGRPIRKTVFYPLNFRVFYDVFYGKIGLPTINVLQVEEFYRGAVKLSPYLDRLNKALLEYVRRGGFPATGYAAGDPLNSLYETYKDAILSDLAKLGREERVFREVVEKIVDFYASRISENTIAKETSIGSHNTVASYLELLENLFVLRVFRKIENGRVNYKSFKKVYFTDPFIYRVIKRYVKGSGYIEDSEAARIVEGVVGEHLAREYEGTGYTFFKGGREVDFLVDQIGVEVKWGKAKPSDLKLRRGYVLSYDTIGFEDGKAILPVSMFLYTLSSDKVFYDYR</sequence>
<evidence type="ECO:0000259" key="1">
    <source>
        <dbReference type="SMART" id="SM00382"/>
    </source>
</evidence>
<accession>A0A2R6B5E3</accession>
<dbReference type="InterPro" id="IPR041682">
    <property type="entry name" value="AAA_14"/>
</dbReference>
<dbReference type="InterPro" id="IPR025420">
    <property type="entry name" value="DUF4143"/>
</dbReference>
<dbReference type="Gene3D" id="3.40.50.300">
    <property type="entry name" value="P-loop containing nucleotide triphosphate hydrolases"/>
    <property type="match status" value="1"/>
</dbReference>
<dbReference type="AlphaFoldDB" id="A0A2R6B5E3"/>
<protein>
    <submittedName>
        <fullName evidence="2">AAA family ATPase</fullName>
    </submittedName>
</protein>
<dbReference type="PANTHER" id="PTHR33295">
    <property type="entry name" value="ATPASE"/>
    <property type="match status" value="1"/>
</dbReference>
<dbReference type="SMART" id="SM00382">
    <property type="entry name" value="AAA"/>
    <property type="match status" value="1"/>
</dbReference>
<gene>
    <name evidence="2" type="ORF">B9Q06_11000</name>
</gene>
<dbReference type="InterPro" id="IPR003593">
    <property type="entry name" value="AAA+_ATPase"/>
</dbReference>
<name>A0A2R6B5E3_9ARCH</name>
<feature type="domain" description="AAA+ ATPase" evidence="1">
    <location>
        <begin position="35"/>
        <end position="160"/>
    </location>
</feature>
<dbReference type="InterPro" id="IPR027417">
    <property type="entry name" value="P-loop_NTPase"/>
</dbReference>
<comment type="caution">
    <text evidence="2">The sequence shown here is derived from an EMBL/GenBank/DDBJ whole genome shotgun (WGS) entry which is preliminary data.</text>
</comment>
<dbReference type="Pfam" id="PF13173">
    <property type="entry name" value="AAA_14"/>
    <property type="match status" value="1"/>
</dbReference>
<evidence type="ECO:0000313" key="3">
    <source>
        <dbReference type="Proteomes" id="UP000241284"/>
    </source>
</evidence>
<reference evidence="2 3" key="1">
    <citation type="submission" date="2017-04" db="EMBL/GenBank/DDBJ databases">
        <title>Novel microbial lineages endemic to geothermal iron-oxide mats fill important gaps in the evolutionary history of Archaea.</title>
        <authorList>
            <person name="Jay Z.J."/>
            <person name="Beam J.P."/>
            <person name="Dlakic M."/>
            <person name="Rusch D.B."/>
            <person name="Kozubal M.A."/>
            <person name="Inskeep W.P."/>
        </authorList>
    </citation>
    <scope>NUCLEOTIDE SEQUENCE [LARGE SCALE GENOMIC DNA]</scope>
    <source>
        <strain evidence="2">ECH_B_2</strain>
    </source>
</reference>
<dbReference type="EMBL" id="NEXH01000038">
    <property type="protein sequence ID" value="PSN93816.1"/>
    <property type="molecule type" value="Genomic_DNA"/>
</dbReference>
<dbReference type="SUPFAM" id="SSF52540">
    <property type="entry name" value="P-loop containing nucleoside triphosphate hydrolases"/>
    <property type="match status" value="1"/>
</dbReference>
<evidence type="ECO:0000313" key="2">
    <source>
        <dbReference type="EMBL" id="PSN93816.1"/>
    </source>
</evidence>
<dbReference type="Pfam" id="PF13635">
    <property type="entry name" value="DUF4143"/>
    <property type="match status" value="1"/>
</dbReference>